<dbReference type="GO" id="GO:0003824">
    <property type="term" value="F:catalytic activity"/>
    <property type="evidence" value="ECO:0007669"/>
    <property type="project" value="InterPro"/>
</dbReference>
<reference evidence="5" key="2">
    <citation type="submission" date="2023-01" db="EMBL/GenBank/DDBJ databases">
        <authorList>
            <person name="Sun Q."/>
            <person name="Evtushenko L."/>
        </authorList>
    </citation>
    <scope>NUCLEOTIDE SEQUENCE</scope>
    <source>
        <strain evidence="5">VKM B-2222</strain>
    </source>
</reference>
<keyword evidence="2" id="KW-0408">Iron</keyword>
<dbReference type="Gene3D" id="3.80.30.30">
    <property type="match status" value="1"/>
</dbReference>
<dbReference type="PANTHER" id="PTHR43432">
    <property type="entry name" value="SLR0285 PROTEIN"/>
    <property type="match status" value="1"/>
</dbReference>
<dbReference type="AlphaFoldDB" id="A0AAD3P1D0"/>
<gene>
    <name evidence="5" type="ORF">GCM10017635_33370</name>
</gene>
<name>A0AAD3P1D0_9RHOB</name>
<comment type="caution">
    <text evidence="5">The sequence shown here is derived from an EMBL/GenBank/DDBJ whole genome shotgun (WGS) entry which is preliminary data.</text>
</comment>
<dbReference type="SFLD" id="SFLDG01084">
    <property type="entry name" value="Uncharacterised_Radical_SAM_Su"/>
    <property type="match status" value="1"/>
</dbReference>
<dbReference type="SFLD" id="SFLDS00029">
    <property type="entry name" value="Radical_SAM"/>
    <property type="match status" value="1"/>
</dbReference>
<dbReference type="GO" id="GO:0051536">
    <property type="term" value="F:iron-sulfur cluster binding"/>
    <property type="evidence" value="ECO:0007669"/>
    <property type="project" value="UniProtKB-KW"/>
</dbReference>
<dbReference type="SUPFAM" id="SSF102114">
    <property type="entry name" value="Radical SAM enzymes"/>
    <property type="match status" value="1"/>
</dbReference>
<keyword evidence="6" id="KW-1185">Reference proteome</keyword>
<evidence type="ECO:0000313" key="6">
    <source>
        <dbReference type="Proteomes" id="UP001143349"/>
    </source>
</evidence>
<organism evidence="5 6">
    <name type="scientific">Paracoccus kondratievae</name>
    <dbReference type="NCBI Taxonomy" id="135740"/>
    <lineage>
        <taxon>Bacteria</taxon>
        <taxon>Pseudomonadati</taxon>
        <taxon>Pseudomonadota</taxon>
        <taxon>Alphaproteobacteria</taxon>
        <taxon>Rhodobacterales</taxon>
        <taxon>Paracoccaceae</taxon>
        <taxon>Paracoccus</taxon>
    </lineage>
</organism>
<keyword evidence="3" id="KW-0411">Iron-sulfur</keyword>
<evidence type="ECO:0000313" key="5">
    <source>
        <dbReference type="EMBL" id="GLK65860.1"/>
    </source>
</evidence>
<dbReference type="EMBL" id="BSFH01000096">
    <property type="protein sequence ID" value="GLK65860.1"/>
    <property type="molecule type" value="Genomic_DNA"/>
</dbReference>
<proteinExistence type="predicted"/>
<dbReference type="SMART" id="SM00729">
    <property type="entry name" value="Elp3"/>
    <property type="match status" value="1"/>
</dbReference>
<sequence>MFHSWSMSLPPRNPDEILRARGADSRPAARFEPYQRVREHDGWDIGEEQGLLRTEIEHERARSILNRNNSPDIPFDRSVNPYRGCEHGCIYCFARPSHAYLGLSPGLDFETKIVAKPNAPELLQAEIGRRGYAVAPIGFGTNTDPYQPIEARLGIMRGCLQVLHDWNHPFSLVTRGATVLRDLDLLSGMAARKQVMVGVSLTTLDPDLARQMEPRAPTPQTRLRMIRELAQAGVPVRVMVAPVIPVLTEHELEHIMQAALDAGATAASMIPLRLPLEVAPLFRDWLQRHHPGKAAHVMSRVQAMRGGRDNDPRFGSRMRGEGHEADLLHQRFRLARKRLGLQREAEVLDCSRFGPPPRAGDQLSLF</sequence>
<evidence type="ECO:0000256" key="3">
    <source>
        <dbReference type="ARBA" id="ARBA00023014"/>
    </source>
</evidence>
<feature type="domain" description="Elp3/MiaA/NifB-like radical SAM core" evidence="4">
    <location>
        <begin position="75"/>
        <end position="300"/>
    </location>
</feature>
<evidence type="ECO:0000259" key="4">
    <source>
        <dbReference type="SMART" id="SM00729"/>
    </source>
</evidence>
<accession>A0AAD3P1D0</accession>
<dbReference type="InterPro" id="IPR007197">
    <property type="entry name" value="rSAM"/>
</dbReference>
<keyword evidence="1" id="KW-0479">Metal-binding</keyword>
<evidence type="ECO:0000256" key="2">
    <source>
        <dbReference type="ARBA" id="ARBA00023004"/>
    </source>
</evidence>
<dbReference type="GO" id="GO:0046872">
    <property type="term" value="F:metal ion binding"/>
    <property type="evidence" value="ECO:0007669"/>
    <property type="project" value="UniProtKB-KW"/>
</dbReference>
<dbReference type="Pfam" id="PF04055">
    <property type="entry name" value="Radical_SAM"/>
    <property type="match status" value="1"/>
</dbReference>
<dbReference type="PANTHER" id="PTHR43432:SF3">
    <property type="entry name" value="SLR0285 PROTEIN"/>
    <property type="match status" value="1"/>
</dbReference>
<reference evidence="5" key="1">
    <citation type="journal article" date="2014" name="Int. J. Syst. Evol. Microbiol.">
        <title>Complete genome sequence of Corynebacterium casei LMG S-19264T (=DSM 44701T), isolated from a smear-ripened cheese.</title>
        <authorList>
            <consortium name="US DOE Joint Genome Institute (JGI-PGF)"/>
            <person name="Walter F."/>
            <person name="Albersmeier A."/>
            <person name="Kalinowski J."/>
            <person name="Ruckert C."/>
        </authorList>
    </citation>
    <scope>NUCLEOTIDE SEQUENCE</scope>
    <source>
        <strain evidence="5">VKM B-2222</strain>
    </source>
</reference>
<dbReference type="InterPro" id="IPR006638">
    <property type="entry name" value="Elp3/MiaA/NifB-like_rSAM"/>
</dbReference>
<evidence type="ECO:0000256" key="1">
    <source>
        <dbReference type="ARBA" id="ARBA00022723"/>
    </source>
</evidence>
<dbReference type="InterPro" id="IPR040086">
    <property type="entry name" value="MJ0683-like"/>
</dbReference>
<dbReference type="Proteomes" id="UP001143349">
    <property type="component" value="Unassembled WGS sequence"/>
</dbReference>
<dbReference type="CDD" id="cd01335">
    <property type="entry name" value="Radical_SAM"/>
    <property type="match status" value="1"/>
</dbReference>
<dbReference type="NCBIfam" id="NF033668">
    <property type="entry name" value="rSAM_PA0069"/>
    <property type="match status" value="1"/>
</dbReference>
<protein>
    <submittedName>
        <fullName evidence="5">Radical SAM protein</fullName>
    </submittedName>
</protein>
<dbReference type="InterPro" id="IPR058240">
    <property type="entry name" value="rSAM_sf"/>
</dbReference>